<reference evidence="9 10" key="1">
    <citation type="submission" date="2016-12" db="EMBL/GenBank/DDBJ databases">
        <title>Domibacillus sp. SAB 38T whole genome sequencing.</title>
        <authorList>
            <person name="Verma A."/>
            <person name="Ojha A.K."/>
            <person name="Krishnamurthi S."/>
        </authorList>
    </citation>
    <scope>NUCLEOTIDE SEQUENCE [LARGE SCALE GENOMIC DNA]</scope>
    <source>
        <strain evidence="9 10">SAB 38</strain>
    </source>
</reference>
<feature type="coiled-coil region" evidence="4">
    <location>
        <begin position="107"/>
        <end position="170"/>
    </location>
</feature>
<dbReference type="AlphaFoldDB" id="A0A1V2A6C4"/>
<gene>
    <name evidence="9" type="ORF">BTO28_10805</name>
</gene>
<evidence type="ECO:0000313" key="10">
    <source>
        <dbReference type="Proteomes" id="UP000188613"/>
    </source>
</evidence>
<evidence type="ECO:0000256" key="4">
    <source>
        <dbReference type="SAM" id="Coils"/>
    </source>
</evidence>
<feature type="domain" description="YknX-like barrel-sandwich hybrid" evidence="6">
    <location>
        <begin position="60"/>
        <end position="211"/>
    </location>
</feature>
<name>A0A1V2A6C4_9BACI</name>
<evidence type="ECO:0000259" key="7">
    <source>
        <dbReference type="Pfam" id="PF25989"/>
    </source>
</evidence>
<dbReference type="Pfam" id="PF25989">
    <property type="entry name" value="YknX_C"/>
    <property type="match status" value="1"/>
</dbReference>
<sequence>MRKKKIIIPVAILVAVLLIGTSIYRAKGQNEAVVSVTTLKEQELRTTVMIPGTLALANEQSIYYDMEKGDVDTIHVKEGDTVKIGTPLVTYKNETLSLEEQQSDLTRQSSNLQIESINKQLNQLSDKQDELEKEIGKQAAKEQVAAERNQLNLELDTAKIERKRSDLERETVRKKKAGLSVESEINGTVLNVNKEADVNTADIQEPLVHIGNTTSFTGEGVLSEYDALNVKKGQPVTITSDVIPDKEWTGRVTKVDLLPQKQADPAGDTANQYPVEITIADSSISDIKPGFKLLMEIETSKKTAYAVPAEAVRQDEKEEYVFVAENGKAVKKTVKTGQKTNKLIEITSGIKGKDKVIINPPEDLIDGMDVKVK</sequence>
<dbReference type="STRING" id="1714355.BTO28_10805"/>
<protein>
    <submittedName>
        <fullName evidence="9">Efflux transporter periplasmic adaptor subunit</fullName>
    </submittedName>
</protein>
<dbReference type="Gene3D" id="2.40.50.100">
    <property type="match status" value="1"/>
</dbReference>
<dbReference type="InterPro" id="IPR058637">
    <property type="entry name" value="YknX-like_C"/>
</dbReference>
<evidence type="ECO:0000256" key="1">
    <source>
        <dbReference type="ARBA" id="ARBA00004196"/>
    </source>
</evidence>
<dbReference type="NCBIfam" id="TIGR01730">
    <property type="entry name" value="RND_mfp"/>
    <property type="match status" value="1"/>
</dbReference>
<comment type="caution">
    <text evidence="9">The sequence shown here is derived from an EMBL/GenBank/DDBJ whole genome shotgun (WGS) entry which is preliminary data.</text>
</comment>
<dbReference type="Pfam" id="PF25990">
    <property type="entry name" value="Beta-barrel_YknX"/>
    <property type="match status" value="1"/>
</dbReference>
<comment type="similarity">
    <text evidence="2">Belongs to the membrane fusion protein (MFP) (TC 8.A.1) family.</text>
</comment>
<evidence type="ECO:0000259" key="8">
    <source>
        <dbReference type="Pfam" id="PF25990"/>
    </source>
</evidence>
<dbReference type="GO" id="GO:0016020">
    <property type="term" value="C:membrane"/>
    <property type="evidence" value="ECO:0007669"/>
    <property type="project" value="InterPro"/>
</dbReference>
<dbReference type="RefSeq" id="WP_076766124.1">
    <property type="nucleotide sequence ID" value="NZ_MSFI01000019.1"/>
</dbReference>
<dbReference type="OrthoDB" id="85226at2"/>
<dbReference type="Pfam" id="PF25982">
    <property type="entry name" value="HH_YknX"/>
    <property type="match status" value="1"/>
</dbReference>
<dbReference type="Gene3D" id="2.40.420.20">
    <property type="match status" value="1"/>
</dbReference>
<dbReference type="Proteomes" id="UP000188613">
    <property type="component" value="Unassembled WGS sequence"/>
</dbReference>
<evidence type="ECO:0000259" key="5">
    <source>
        <dbReference type="Pfam" id="PF25982"/>
    </source>
</evidence>
<dbReference type="InterPro" id="IPR058636">
    <property type="entry name" value="Beta-barrel_YknX"/>
</dbReference>
<dbReference type="PANTHER" id="PTHR32347:SF14">
    <property type="entry name" value="EFFLUX SYSTEM COMPONENT YKNX-RELATED"/>
    <property type="match status" value="1"/>
</dbReference>
<dbReference type="PANTHER" id="PTHR32347">
    <property type="entry name" value="EFFLUX SYSTEM COMPONENT YKNX-RELATED"/>
    <property type="match status" value="1"/>
</dbReference>
<dbReference type="Pfam" id="PF25984">
    <property type="entry name" value="BSH_YknX"/>
    <property type="match status" value="1"/>
</dbReference>
<evidence type="ECO:0000256" key="3">
    <source>
        <dbReference type="ARBA" id="ARBA00023054"/>
    </source>
</evidence>
<evidence type="ECO:0000256" key="2">
    <source>
        <dbReference type="ARBA" id="ARBA00009477"/>
    </source>
</evidence>
<dbReference type="GO" id="GO:0030313">
    <property type="term" value="C:cell envelope"/>
    <property type="evidence" value="ECO:0007669"/>
    <property type="project" value="UniProtKB-SubCell"/>
</dbReference>
<dbReference type="InterPro" id="IPR058638">
    <property type="entry name" value="HH_YknX-like"/>
</dbReference>
<feature type="domain" description="YknX-like beta-barrel" evidence="8">
    <location>
        <begin position="219"/>
        <end position="297"/>
    </location>
</feature>
<comment type="subcellular location">
    <subcellularLocation>
        <location evidence="1">Cell envelope</location>
    </subcellularLocation>
</comment>
<feature type="domain" description="YknX-like alpha-helical hairpin" evidence="5">
    <location>
        <begin position="94"/>
        <end position="176"/>
    </location>
</feature>
<keyword evidence="10" id="KW-1185">Reference proteome</keyword>
<dbReference type="InterPro" id="IPR050465">
    <property type="entry name" value="UPF0194_transport"/>
</dbReference>
<dbReference type="Gene3D" id="2.40.30.170">
    <property type="match status" value="1"/>
</dbReference>
<feature type="domain" description="YknX-like C-terminal permuted SH3-like" evidence="7">
    <location>
        <begin position="305"/>
        <end position="372"/>
    </location>
</feature>
<dbReference type="InterPro" id="IPR006143">
    <property type="entry name" value="RND_pump_MFP"/>
</dbReference>
<dbReference type="GO" id="GO:0022857">
    <property type="term" value="F:transmembrane transporter activity"/>
    <property type="evidence" value="ECO:0007669"/>
    <property type="project" value="InterPro"/>
</dbReference>
<dbReference type="InterPro" id="IPR058639">
    <property type="entry name" value="BSH_YknX-like"/>
</dbReference>
<accession>A0A1V2A6C4</accession>
<evidence type="ECO:0000259" key="6">
    <source>
        <dbReference type="Pfam" id="PF25984"/>
    </source>
</evidence>
<keyword evidence="3 4" id="KW-0175">Coiled coil</keyword>
<dbReference type="EMBL" id="MSFI01000019">
    <property type="protein sequence ID" value="OMP66538.1"/>
    <property type="molecule type" value="Genomic_DNA"/>
</dbReference>
<evidence type="ECO:0000313" key="9">
    <source>
        <dbReference type="EMBL" id="OMP66538.1"/>
    </source>
</evidence>
<proteinExistence type="inferred from homology"/>
<organism evidence="9 10">
    <name type="scientific">Domibacillus epiphyticus</name>
    <dbReference type="NCBI Taxonomy" id="1714355"/>
    <lineage>
        <taxon>Bacteria</taxon>
        <taxon>Bacillati</taxon>
        <taxon>Bacillota</taxon>
        <taxon>Bacilli</taxon>
        <taxon>Bacillales</taxon>
        <taxon>Bacillaceae</taxon>
        <taxon>Domibacillus</taxon>
    </lineage>
</organism>